<protein>
    <submittedName>
        <fullName evidence="2">Uncharacterized protein</fullName>
    </submittedName>
</protein>
<feature type="transmembrane region" description="Helical" evidence="1">
    <location>
        <begin position="26"/>
        <end position="44"/>
    </location>
</feature>
<evidence type="ECO:0000313" key="2">
    <source>
        <dbReference type="EMBL" id="SED64268.1"/>
    </source>
</evidence>
<feature type="transmembrane region" description="Helical" evidence="1">
    <location>
        <begin position="211"/>
        <end position="229"/>
    </location>
</feature>
<proteinExistence type="predicted"/>
<gene>
    <name evidence="2" type="ORF">SAMN04489727_8706</name>
</gene>
<keyword evidence="1" id="KW-0812">Transmembrane</keyword>
<feature type="transmembrane region" description="Helical" evidence="1">
    <location>
        <begin position="96"/>
        <end position="120"/>
    </location>
</feature>
<sequence>MYHGTWRLLALRVGARGYGLRERSEQAVAVAVLGAYLSVFVAGIDFPGRGAFVAVSCTVALLVRWWRMQRRERLAERLVPPGPPLPLRVAARQVGWVYLSAVAVCFAGGAVLCATTFLSVGQSTGKHWYSPPLEVTLQTMALAVGAGATALVLGKALRSPVIAEDEASRLVDGVLRAEDVHRYTSCAVYAFFAVPVLMMDWQPSALLEWTAWTYVAVVAALELTGRLLVHRRHRRLPPGFYGR</sequence>
<feature type="transmembrane region" description="Helical" evidence="1">
    <location>
        <begin position="140"/>
        <end position="159"/>
    </location>
</feature>
<name>A0A1H5CCQ4_9PSEU</name>
<dbReference type="OrthoDB" id="3622201at2"/>
<dbReference type="Proteomes" id="UP000199622">
    <property type="component" value="Unassembled WGS sequence"/>
</dbReference>
<dbReference type="AlphaFoldDB" id="A0A1H5CCQ4"/>
<evidence type="ECO:0000256" key="1">
    <source>
        <dbReference type="SAM" id="Phobius"/>
    </source>
</evidence>
<keyword evidence="1" id="KW-1133">Transmembrane helix</keyword>
<keyword evidence="1" id="KW-0472">Membrane</keyword>
<dbReference type="EMBL" id="FNSO01000004">
    <property type="protein sequence ID" value="SED64268.1"/>
    <property type="molecule type" value="Genomic_DNA"/>
</dbReference>
<dbReference type="RefSeq" id="WP_143060798.1">
    <property type="nucleotide sequence ID" value="NZ_FNSO01000004.1"/>
</dbReference>
<accession>A0A1H5CCQ4</accession>
<keyword evidence="3" id="KW-1185">Reference proteome</keyword>
<organism evidence="2 3">
    <name type="scientific">Amycolatopsis tolypomycina</name>
    <dbReference type="NCBI Taxonomy" id="208445"/>
    <lineage>
        <taxon>Bacteria</taxon>
        <taxon>Bacillati</taxon>
        <taxon>Actinomycetota</taxon>
        <taxon>Actinomycetes</taxon>
        <taxon>Pseudonocardiales</taxon>
        <taxon>Pseudonocardiaceae</taxon>
        <taxon>Amycolatopsis</taxon>
    </lineage>
</organism>
<dbReference type="STRING" id="208445.SAMN04489727_8706"/>
<feature type="transmembrane region" description="Helical" evidence="1">
    <location>
        <begin position="180"/>
        <end position="199"/>
    </location>
</feature>
<feature type="transmembrane region" description="Helical" evidence="1">
    <location>
        <begin position="50"/>
        <end position="67"/>
    </location>
</feature>
<evidence type="ECO:0000313" key="3">
    <source>
        <dbReference type="Proteomes" id="UP000199622"/>
    </source>
</evidence>
<reference evidence="3" key="1">
    <citation type="submission" date="2016-10" db="EMBL/GenBank/DDBJ databases">
        <authorList>
            <person name="Varghese N."/>
            <person name="Submissions S."/>
        </authorList>
    </citation>
    <scope>NUCLEOTIDE SEQUENCE [LARGE SCALE GENOMIC DNA]</scope>
    <source>
        <strain evidence="3">DSM 44544</strain>
    </source>
</reference>